<dbReference type="GO" id="GO:0005524">
    <property type="term" value="F:ATP binding"/>
    <property type="evidence" value="ECO:0007669"/>
    <property type="project" value="UniProtKB-KW"/>
</dbReference>
<comment type="caution">
    <text evidence="5">The sequence shown here is derived from an EMBL/GenBank/DDBJ whole genome shotgun (WGS) entry which is preliminary data.</text>
</comment>
<evidence type="ECO:0000256" key="3">
    <source>
        <dbReference type="ARBA" id="ARBA00022840"/>
    </source>
</evidence>
<proteinExistence type="inferred from homology"/>
<dbReference type="Proteomes" id="UP000243534">
    <property type="component" value="Unassembled WGS sequence"/>
</dbReference>
<evidence type="ECO:0000256" key="2">
    <source>
        <dbReference type="ARBA" id="ARBA00022741"/>
    </source>
</evidence>
<keyword evidence="2" id="KW-0547">Nucleotide-binding</keyword>
<dbReference type="PANTHER" id="PTHR30121">
    <property type="entry name" value="UNCHARACTERIZED PROTEIN YJGR-RELATED"/>
    <property type="match status" value="1"/>
</dbReference>
<accession>A0A1E7Z176</accession>
<dbReference type="InterPro" id="IPR051162">
    <property type="entry name" value="T4SS_component"/>
</dbReference>
<dbReference type="RefSeq" id="WP_070134642.1">
    <property type="nucleotide sequence ID" value="NZ_MAYS01000239.1"/>
</dbReference>
<dbReference type="AlphaFoldDB" id="A0A1E7Z176"/>
<feature type="domain" description="CagE TrbE VirB component of type IV transporter system central" evidence="4">
    <location>
        <begin position="183"/>
        <end position="399"/>
    </location>
</feature>
<reference evidence="5 6" key="1">
    <citation type="submission" date="2016-07" db="EMBL/GenBank/DDBJ databases">
        <authorList>
            <person name="Yuval B."/>
        </authorList>
    </citation>
    <scope>NUCLEOTIDE SEQUENCE [LARGE SCALE GENOMIC DNA]</scope>
    <source>
        <strain evidence="5 6">IL</strain>
    </source>
</reference>
<comment type="similarity">
    <text evidence="1">Belongs to the TrbE/VirB4 family.</text>
</comment>
<dbReference type="InterPro" id="IPR027417">
    <property type="entry name" value="P-loop_NTPase"/>
</dbReference>
<dbReference type="EMBL" id="MAYS01000239">
    <property type="protein sequence ID" value="OFC62474.1"/>
    <property type="molecule type" value="Genomic_DNA"/>
</dbReference>
<dbReference type="Pfam" id="PF03135">
    <property type="entry name" value="CagE_TrbE_VirB"/>
    <property type="match status" value="1"/>
</dbReference>
<evidence type="ECO:0000313" key="5">
    <source>
        <dbReference type="EMBL" id="OFC62474.1"/>
    </source>
</evidence>
<name>A0A1E7Z176_9GAMM</name>
<keyword evidence="3" id="KW-0067">ATP-binding</keyword>
<dbReference type="SUPFAM" id="SSF52540">
    <property type="entry name" value="P-loop containing nucleoside triphosphate hydrolases"/>
    <property type="match status" value="1"/>
</dbReference>
<organism evidence="5 6">
    <name type="scientific">Candidatus Erwinia dacicola</name>
    <dbReference type="NCBI Taxonomy" id="252393"/>
    <lineage>
        <taxon>Bacteria</taxon>
        <taxon>Pseudomonadati</taxon>
        <taxon>Pseudomonadota</taxon>
        <taxon>Gammaproteobacteria</taxon>
        <taxon>Enterobacterales</taxon>
        <taxon>Erwiniaceae</taxon>
        <taxon>Erwinia</taxon>
    </lineage>
</organism>
<dbReference type="OrthoDB" id="9816422at2"/>
<dbReference type="InterPro" id="IPR018145">
    <property type="entry name" value="CagE_TrbE_VirB_cntrl_dom"/>
</dbReference>
<sequence length="833" mass="94438">MKLYKKQYNTSLSFADLLNFGVMITPNLMLGKDGSLTAGLIYTCWDYENSDNSELNDLVNALNAAYLRLGTGITLHFTVIRSETSEYPQPEKSHFTSLLNKLIDEERRIKWESAGAHFSSVLSFSITYLPESMSKSRLSDFFVTDESGTKKSKSLTDKHIEYFESVISELSGQLSGTFTLHRLGVRHDNATGVVYNDLVQYFNHCISGDNYPVIHPDNQFLDAVLSTDDFYTEPRLKIGNKYISVLCIDAYPASSVMGMLQSLSNLPCEYRWTTRAIFLDPIDADKQIEKYRKSWGQKVRGFVDQLMGKHSDNINYDAATMKEDAQIAKGENNSNTVRYLYLTPTIVIMDEDIDRLDETTNLIRTTIKNVVNFNARIETVNAMDAYLGSLPSHTYENVRRPLLHTGNMTHIVPCSTLWTGEETSPCPFFPPDSPPLMKVSTTGNSEFNLNLHEDDVGHGIIGGKTGAGKSSLVTLISSQYDRYPDSQVFTFDKGRSAKVFCKLSGGKYYDIMTGEHSLNFAPLARIDEPSEFIWAFEWLQDIAEINGVKLDSEKVKKLNEALKIVSRMDNKDGQYRNIDSLITKLQDRELKDLFSQYGSGGAYGEVLNQPQEQITLSNFTVFEYGELLDRGNKIKLPVLFYLCHLIERQLDGRPTLVNIDEAWKFLDEPVAGKRLLQWLREWRKSNAAVVISTQNLHIIEKAFPLVFSEIAMACPTKLFLSNPAAEEEVSINAYKILGCKAAEIRRIRHLTPKREYFVKKGDFRRTFSLDMVEGDIGLATVAASSKKDLKEIDKLDFEHSSEEDLLHQWLDFKGVDSGYVQYLTDRLKSRGEI</sequence>
<protein>
    <recommendedName>
        <fullName evidence="4">CagE TrbE VirB component of type IV transporter system central domain-containing protein</fullName>
    </recommendedName>
</protein>
<evidence type="ECO:0000256" key="1">
    <source>
        <dbReference type="ARBA" id="ARBA00006512"/>
    </source>
</evidence>
<gene>
    <name evidence="5" type="ORF">BBW68_09650</name>
</gene>
<evidence type="ECO:0000259" key="4">
    <source>
        <dbReference type="Pfam" id="PF03135"/>
    </source>
</evidence>
<dbReference type="PANTHER" id="PTHR30121:SF12">
    <property type="entry name" value="TYPE IV SECRETION SYSTEM PROTEIN CAGE"/>
    <property type="match status" value="1"/>
</dbReference>
<dbReference type="Gene3D" id="3.40.50.300">
    <property type="entry name" value="P-loop containing nucleotide triphosphate hydrolases"/>
    <property type="match status" value="1"/>
</dbReference>
<evidence type="ECO:0000313" key="6">
    <source>
        <dbReference type="Proteomes" id="UP000243534"/>
    </source>
</evidence>